<dbReference type="InterPro" id="IPR035587">
    <property type="entry name" value="DUS-like_FMN-bd"/>
</dbReference>
<protein>
    <recommendedName>
        <fullName evidence="12">tRNA-dihydrouridine synthase</fullName>
        <ecNumber evidence="12">1.3.1.-</ecNumber>
    </recommendedName>
</protein>
<dbReference type="Pfam" id="PF01207">
    <property type="entry name" value="Dus"/>
    <property type="match status" value="1"/>
</dbReference>
<proteinExistence type="inferred from homology"/>
<dbReference type="NCBIfam" id="TIGR00737">
    <property type="entry name" value="nifR3_yhdG"/>
    <property type="match status" value="1"/>
</dbReference>
<comment type="catalytic activity">
    <reaction evidence="10">
        <text>a 5,6-dihydrouridine in tRNA + NADP(+) = a uridine in tRNA + NADPH + H(+)</text>
        <dbReference type="Rhea" id="RHEA:23624"/>
        <dbReference type="Rhea" id="RHEA-COMP:13339"/>
        <dbReference type="Rhea" id="RHEA-COMP:13887"/>
        <dbReference type="ChEBI" id="CHEBI:15378"/>
        <dbReference type="ChEBI" id="CHEBI:57783"/>
        <dbReference type="ChEBI" id="CHEBI:58349"/>
        <dbReference type="ChEBI" id="CHEBI:65315"/>
        <dbReference type="ChEBI" id="CHEBI:74443"/>
    </reaction>
</comment>
<feature type="binding site" evidence="14">
    <location>
        <position position="54"/>
    </location>
    <ligand>
        <name>FMN</name>
        <dbReference type="ChEBI" id="CHEBI:58210"/>
    </ligand>
</feature>
<evidence type="ECO:0000256" key="1">
    <source>
        <dbReference type="ARBA" id="ARBA00001917"/>
    </source>
</evidence>
<dbReference type="InterPro" id="IPR001269">
    <property type="entry name" value="DUS_fam"/>
</dbReference>
<dbReference type="InterPro" id="IPR004652">
    <property type="entry name" value="DusB-like"/>
</dbReference>
<gene>
    <name evidence="16" type="primary">dusB</name>
    <name evidence="16" type="ORF">EOI86_09015</name>
</gene>
<dbReference type="InterPro" id="IPR013785">
    <property type="entry name" value="Aldolase_TIM"/>
</dbReference>
<dbReference type="InterPro" id="IPR024036">
    <property type="entry name" value="tRNA-dHydroUridine_Synthase_C"/>
</dbReference>
<evidence type="ECO:0000256" key="8">
    <source>
        <dbReference type="ARBA" id="ARBA00022884"/>
    </source>
</evidence>
<evidence type="ECO:0000256" key="2">
    <source>
        <dbReference type="ARBA" id="ARBA00002790"/>
    </source>
</evidence>
<feature type="binding site" evidence="14">
    <location>
        <position position="153"/>
    </location>
    <ligand>
        <name>FMN</name>
        <dbReference type="ChEBI" id="CHEBI:58210"/>
    </ligand>
</feature>
<feature type="active site" description="Proton donor" evidence="13">
    <location>
        <position position="84"/>
    </location>
</feature>
<dbReference type="PANTHER" id="PTHR45846">
    <property type="entry name" value="TRNA-DIHYDROURIDINE(47) SYNTHASE [NAD(P)(+)]-LIKE"/>
    <property type="match status" value="1"/>
</dbReference>
<dbReference type="PROSITE" id="PS01136">
    <property type="entry name" value="UPF0034"/>
    <property type="match status" value="1"/>
</dbReference>
<organism evidence="16 17">
    <name type="scientific">Hwanghaeella grinnelliae</name>
    <dbReference type="NCBI Taxonomy" id="2500179"/>
    <lineage>
        <taxon>Bacteria</taxon>
        <taxon>Pseudomonadati</taxon>
        <taxon>Pseudomonadota</taxon>
        <taxon>Alphaproteobacteria</taxon>
        <taxon>Rhodospirillales</taxon>
        <taxon>Rhodospirillaceae</taxon>
        <taxon>Hwanghaeella</taxon>
    </lineage>
</organism>
<feature type="domain" description="DUS-like FMN-binding" evidence="15">
    <location>
        <begin position="1"/>
        <end position="291"/>
    </location>
</feature>
<dbReference type="GO" id="GO:0017150">
    <property type="term" value="F:tRNA dihydrouridine synthase activity"/>
    <property type="evidence" value="ECO:0007669"/>
    <property type="project" value="InterPro"/>
</dbReference>
<evidence type="ECO:0000256" key="13">
    <source>
        <dbReference type="PIRSR" id="PIRSR006621-1"/>
    </source>
</evidence>
<evidence type="ECO:0000313" key="16">
    <source>
        <dbReference type="EMBL" id="RVU39824.1"/>
    </source>
</evidence>
<feature type="binding site" evidence="14">
    <location>
        <position position="123"/>
    </location>
    <ligand>
        <name>FMN</name>
        <dbReference type="ChEBI" id="CHEBI:58210"/>
    </ligand>
</feature>
<dbReference type="AlphaFoldDB" id="A0A437QZ71"/>
<keyword evidence="4 12" id="KW-0285">Flavoprotein</keyword>
<dbReference type="GO" id="GO:0050660">
    <property type="term" value="F:flavin adenine dinucleotide binding"/>
    <property type="evidence" value="ECO:0007669"/>
    <property type="project" value="InterPro"/>
</dbReference>
<comment type="catalytic activity">
    <reaction evidence="11">
        <text>a 5,6-dihydrouridine in tRNA + NAD(+) = a uridine in tRNA + NADH + H(+)</text>
        <dbReference type="Rhea" id="RHEA:54452"/>
        <dbReference type="Rhea" id="RHEA-COMP:13339"/>
        <dbReference type="Rhea" id="RHEA-COMP:13887"/>
        <dbReference type="ChEBI" id="CHEBI:15378"/>
        <dbReference type="ChEBI" id="CHEBI:57540"/>
        <dbReference type="ChEBI" id="CHEBI:57945"/>
        <dbReference type="ChEBI" id="CHEBI:65315"/>
        <dbReference type="ChEBI" id="CHEBI:74443"/>
    </reaction>
</comment>
<evidence type="ECO:0000259" key="15">
    <source>
        <dbReference type="Pfam" id="PF01207"/>
    </source>
</evidence>
<dbReference type="CDD" id="cd02801">
    <property type="entry name" value="DUS_like_FMN"/>
    <property type="match status" value="1"/>
</dbReference>
<dbReference type="InterPro" id="IPR018517">
    <property type="entry name" value="tRNA_hU_synthase_CS"/>
</dbReference>
<comment type="caution">
    <text evidence="16">The sequence shown here is derived from an EMBL/GenBank/DDBJ whole genome shotgun (WGS) entry which is preliminary data.</text>
</comment>
<evidence type="ECO:0000256" key="9">
    <source>
        <dbReference type="ARBA" id="ARBA00023002"/>
    </source>
</evidence>
<keyword evidence="7" id="KW-0521">NADP</keyword>
<dbReference type="Proteomes" id="UP000287447">
    <property type="component" value="Unassembled WGS sequence"/>
</dbReference>
<dbReference type="GO" id="GO:0000049">
    <property type="term" value="F:tRNA binding"/>
    <property type="evidence" value="ECO:0007669"/>
    <property type="project" value="UniProtKB-KW"/>
</dbReference>
<evidence type="ECO:0000256" key="11">
    <source>
        <dbReference type="ARBA" id="ARBA00048802"/>
    </source>
</evidence>
<dbReference type="Gene3D" id="1.10.1200.80">
    <property type="entry name" value="Putative flavin oxidoreducatase, domain 2"/>
    <property type="match status" value="1"/>
</dbReference>
<accession>A0A437QZ71</accession>
<evidence type="ECO:0000256" key="12">
    <source>
        <dbReference type="PIRNR" id="PIRNR006621"/>
    </source>
</evidence>
<evidence type="ECO:0000256" key="14">
    <source>
        <dbReference type="PIRSR" id="PIRSR006621-2"/>
    </source>
</evidence>
<keyword evidence="3" id="KW-0820">tRNA-binding</keyword>
<keyword evidence="9 12" id="KW-0560">Oxidoreductase</keyword>
<evidence type="ECO:0000256" key="6">
    <source>
        <dbReference type="ARBA" id="ARBA00022694"/>
    </source>
</evidence>
<name>A0A437QZ71_9PROT</name>
<keyword evidence="8" id="KW-0694">RNA-binding</keyword>
<keyword evidence="5 12" id="KW-0288">FMN</keyword>
<comment type="function">
    <text evidence="2 12">Catalyzes the synthesis of 5,6-dihydrouridine (D), a modified base found in the D-loop of most tRNAs, via the reduction of the C5-C6 double bond in target uridines.</text>
</comment>
<evidence type="ECO:0000256" key="3">
    <source>
        <dbReference type="ARBA" id="ARBA00022555"/>
    </source>
</evidence>
<keyword evidence="14" id="KW-0547">Nucleotide-binding</keyword>
<dbReference type="PIRSF" id="PIRSF006621">
    <property type="entry name" value="Dus"/>
    <property type="match status" value="1"/>
</dbReference>
<reference evidence="17" key="1">
    <citation type="submission" date="2019-01" db="EMBL/GenBank/DDBJ databases">
        <title>Gri0909 isolated from a small marine red alga.</title>
        <authorList>
            <person name="Kim J."/>
            <person name="Jeong S.E."/>
            <person name="Jeon C.O."/>
        </authorList>
    </citation>
    <scope>NUCLEOTIDE SEQUENCE [LARGE SCALE GENOMIC DNA]</scope>
    <source>
        <strain evidence="17">Gri0909</strain>
    </source>
</reference>
<keyword evidence="6 12" id="KW-0819">tRNA processing</keyword>
<evidence type="ECO:0000256" key="4">
    <source>
        <dbReference type="ARBA" id="ARBA00022630"/>
    </source>
</evidence>
<sequence length="324" mass="35512">MSGVTDLPFRRLARRLGAGMVVSEMVASNEALRHTDATYKRLMRSEAGEVQSVQIAGFDPEAMADTARFAADLGADIIDINFGCPAKKVTNRFCGSALMRDMPQAARIMEAVVAAVDLPVTAKMRTGWNVENRNAPEFAAMAEKIGIRMITVHGRTREQKYQGEADWDFIRAVREAVSVPLIVNGDIKTHEDAVLALAKSGADGVMIGRGAYGRPWQPGLIARQFKTGIAPEAPPLKDREELVHEHYDAMLEHHGLDRGLRMARKHLGWYAAGFRNATRFRDALMKAEEPALVHGLVAELFRAAEQDASISTPNTTPLPQDIAA</sequence>
<dbReference type="Gene3D" id="3.20.20.70">
    <property type="entry name" value="Aldolase class I"/>
    <property type="match status" value="1"/>
</dbReference>
<dbReference type="PANTHER" id="PTHR45846:SF1">
    <property type="entry name" value="TRNA-DIHYDROURIDINE(47) SYNTHASE [NAD(P)(+)]-LIKE"/>
    <property type="match status" value="1"/>
</dbReference>
<evidence type="ECO:0000256" key="5">
    <source>
        <dbReference type="ARBA" id="ARBA00022643"/>
    </source>
</evidence>
<dbReference type="SUPFAM" id="SSF51395">
    <property type="entry name" value="FMN-linked oxidoreductases"/>
    <property type="match status" value="1"/>
</dbReference>
<keyword evidence="17" id="KW-1185">Reference proteome</keyword>
<dbReference type="EC" id="1.3.1.-" evidence="12"/>
<dbReference type="OrthoDB" id="9783413at2"/>
<comment type="cofactor">
    <cofactor evidence="1 12 14">
        <name>FMN</name>
        <dbReference type="ChEBI" id="CHEBI:58210"/>
    </cofactor>
</comment>
<evidence type="ECO:0000256" key="7">
    <source>
        <dbReference type="ARBA" id="ARBA00022857"/>
    </source>
</evidence>
<dbReference type="EMBL" id="SADE01000001">
    <property type="protein sequence ID" value="RVU39824.1"/>
    <property type="molecule type" value="Genomic_DNA"/>
</dbReference>
<comment type="similarity">
    <text evidence="12">Belongs to the dus family.</text>
</comment>
<evidence type="ECO:0000313" key="17">
    <source>
        <dbReference type="Proteomes" id="UP000287447"/>
    </source>
</evidence>
<evidence type="ECO:0000256" key="10">
    <source>
        <dbReference type="ARBA" id="ARBA00048205"/>
    </source>
</evidence>
<feature type="binding site" evidence="14">
    <location>
        <begin position="208"/>
        <end position="209"/>
    </location>
    <ligand>
        <name>FMN</name>
        <dbReference type="ChEBI" id="CHEBI:58210"/>
    </ligand>
</feature>